<name>A0A286H1C8_9PROT</name>
<dbReference type="AlphaFoldDB" id="A0A286H1C8"/>
<reference evidence="1 2" key="1">
    <citation type="submission" date="2017-09" db="EMBL/GenBank/DDBJ databases">
        <authorList>
            <person name="Ehlers B."/>
            <person name="Leendertz F.H."/>
        </authorList>
    </citation>
    <scope>NUCLEOTIDE SEQUENCE [LARGE SCALE GENOMIC DNA]</scope>
    <source>
        <strain evidence="1 2">USBA 140</strain>
    </source>
</reference>
<dbReference type="RefSeq" id="WP_097281667.1">
    <property type="nucleotide sequence ID" value="NZ_OCNJ01000019.1"/>
</dbReference>
<accession>A0A286H1C8</accession>
<proteinExistence type="predicted"/>
<gene>
    <name evidence="1" type="ORF">SAMN05421508_11916</name>
</gene>
<dbReference type="EMBL" id="OCNJ01000019">
    <property type="protein sequence ID" value="SOE01522.1"/>
    <property type="molecule type" value="Genomic_DNA"/>
</dbReference>
<evidence type="ECO:0000313" key="1">
    <source>
        <dbReference type="EMBL" id="SOE01522.1"/>
    </source>
</evidence>
<evidence type="ECO:0000313" key="2">
    <source>
        <dbReference type="Proteomes" id="UP000219621"/>
    </source>
</evidence>
<protein>
    <submittedName>
        <fullName evidence="1">Uncharacterized protein</fullName>
    </submittedName>
</protein>
<keyword evidence="2" id="KW-1185">Reference proteome</keyword>
<organism evidence="1 2">
    <name type="scientific">Caenispirillum bisanense</name>
    <dbReference type="NCBI Taxonomy" id="414052"/>
    <lineage>
        <taxon>Bacteria</taxon>
        <taxon>Pseudomonadati</taxon>
        <taxon>Pseudomonadota</taxon>
        <taxon>Alphaproteobacteria</taxon>
        <taxon>Rhodospirillales</taxon>
        <taxon>Novispirillaceae</taxon>
        <taxon>Caenispirillum</taxon>
    </lineage>
</organism>
<dbReference type="Proteomes" id="UP000219621">
    <property type="component" value="Unassembled WGS sequence"/>
</dbReference>
<sequence length="93" mass="9916">MPTTIATTLVAADAWSRWLLATMDDHLAEAAFDGVPIDMLAVSSAYIAHGTQIAFHVGDVPPADLAEHLRRLADCVEEGLHRVPVLVDGRGDA</sequence>